<accession>A0AAZ1X2R9</accession>
<evidence type="ECO:0000256" key="9">
    <source>
        <dbReference type="ARBA" id="ARBA00023315"/>
    </source>
</evidence>
<comment type="similarity">
    <text evidence="3">Belongs to the acetyltransferase family.</text>
</comment>
<evidence type="ECO:0000256" key="13">
    <source>
        <dbReference type="ARBA" id="ARBA00048955"/>
    </source>
</evidence>
<comment type="pathway">
    <text evidence="2">Amine and polyamine degradation; putrescine degradation; N-acetylputrescine from putrescine: step 1/1.</text>
</comment>
<dbReference type="InterPro" id="IPR016181">
    <property type="entry name" value="Acyl_CoA_acyltransferase"/>
</dbReference>
<comment type="catalytic activity">
    <reaction evidence="15">
        <text>an alkane-alpha,omega-diamine + acetyl-CoA = an N-acetylalkane-alpha,omega-diamine + CoA + H(+)</text>
        <dbReference type="Rhea" id="RHEA:11116"/>
        <dbReference type="Rhea" id="RHEA-COMP:9766"/>
        <dbReference type="Rhea" id="RHEA-COMP:9767"/>
        <dbReference type="ChEBI" id="CHEBI:15378"/>
        <dbReference type="ChEBI" id="CHEBI:57287"/>
        <dbReference type="ChEBI" id="CHEBI:57288"/>
        <dbReference type="ChEBI" id="CHEBI:70977"/>
        <dbReference type="ChEBI" id="CHEBI:70988"/>
        <dbReference type="EC" id="2.3.1.57"/>
    </reaction>
    <physiologicalReaction direction="left-to-right" evidence="15">
        <dbReference type="Rhea" id="RHEA:11117"/>
    </physiologicalReaction>
</comment>
<dbReference type="InterPro" id="IPR051016">
    <property type="entry name" value="Diverse_Substrate_AcTransf"/>
</dbReference>
<dbReference type="AlphaFoldDB" id="A0AAZ1X2R9"/>
<gene>
    <name evidence="17" type="primary">LOC116310041</name>
</gene>
<evidence type="ECO:0000259" key="16">
    <source>
        <dbReference type="Pfam" id="PF00583"/>
    </source>
</evidence>
<keyword evidence="18" id="KW-1185">Reference proteome</keyword>
<evidence type="ECO:0000256" key="4">
    <source>
        <dbReference type="ARBA" id="ARBA00011738"/>
    </source>
</evidence>
<evidence type="ECO:0000256" key="8">
    <source>
        <dbReference type="ARBA" id="ARBA00022679"/>
    </source>
</evidence>
<dbReference type="FunFam" id="3.40.630.30:FF:000168">
    <property type="entry name" value="Spermidine/spermine N1-acetyltransferase 1a, duplicate 1"/>
    <property type="match status" value="1"/>
</dbReference>
<dbReference type="Pfam" id="PF00583">
    <property type="entry name" value="Acetyltransf_1"/>
    <property type="match status" value="1"/>
</dbReference>
<reference evidence="17" key="3">
    <citation type="submission" date="2025-09" db="UniProtKB">
        <authorList>
            <consortium name="Ensembl"/>
        </authorList>
    </citation>
    <scope>IDENTIFICATION</scope>
</reference>
<evidence type="ECO:0000256" key="12">
    <source>
        <dbReference type="ARBA" id="ARBA00031532"/>
    </source>
</evidence>
<evidence type="ECO:0000256" key="7">
    <source>
        <dbReference type="ARBA" id="ARBA00022490"/>
    </source>
</evidence>
<evidence type="ECO:0000256" key="11">
    <source>
        <dbReference type="ARBA" id="ARBA00031435"/>
    </source>
</evidence>
<evidence type="ECO:0000256" key="1">
    <source>
        <dbReference type="ARBA" id="ARBA00004496"/>
    </source>
</evidence>
<dbReference type="PANTHER" id="PTHR10545:SF36">
    <property type="entry name" value="DIAMINE ACETYLTRANSFERASE 1"/>
    <property type="match status" value="1"/>
</dbReference>
<reference evidence="17" key="2">
    <citation type="submission" date="2025-08" db="UniProtKB">
        <authorList>
            <consortium name="Ensembl"/>
        </authorList>
    </citation>
    <scope>IDENTIFICATION</scope>
</reference>
<evidence type="ECO:0000256" key="6">
    <source>
        <dbReference type="ARBA" id="ARBA00017209"/>
    </source>
</evidence>
<evidence type="ECO:0000313" key="18">
    <source>
        <dbReference type="Proteomes" id="UP000472276"/>
    </source>
</evidence>
<evidence type="ECO:0000256" key="3">
    <source>
        <dbReference type="ARBA" id="ARBA00008694"/>
    </source>
</evidence>
<evidence type="ECO:0000256" key="14">
    <source>
        <dbReference type="ARBA" id="ARBA00049279"/>
    </source>
</evidence>
<evidence type="ECO:0000256" key="2">
    <source>
        <dbReference type="ARBA" id="ARBA00004995"/>
    </source>
</evidence>
<dbReference type="EC" id="2.3.1.57" evidence="5"/>
<dbReference type="Proteomes" id="UP000472276">
    <property type="component" value="Unassembled WGS sequence"/>
</dbReference>
<comment type="catalytic activity">
    <reaction evidence="13">
        <text>spermine + acetyl-CoA = N(1)-acetylspermine + CoA + H(+)</text>
        <dbReference type="Rhea" id="RHEA:33099"/>
        <dbReference type="ChEBI" id="CHEBI:15378"/>
        <dbReference type="ChEBI" id="CHEBI:45725"/>
        <dbReference type="ChEBI" id="CHEBI:57287"/>
        <dbReference type="ChEBI" id="CHEBI:57288"/>
        <dbReference type="ChEBI" id="CHEBI:58101"/>
        <dbReference type="EC" id="2.3.1.57"/>
    </reaction>
    <physiologicalReaction direction="left-to-right" evidence="13">
        <dbReference type="Rhea" id="RHEA:33100"/>
    </physiologicalReaction>
</comment>
<dbReference type="Ensembl" id="ENSOABT00000068107.1">
    <property type="protein sequence ID" value="ENSOABP00000062271.1"/>
    <property type="gene ID" value="ENSOABG00000012835.2"/>
</dbReference>
<evidence type="ECO:0000256" key="15">
    <source>
        <dbReference type="ARBA" id="ARBA00049562"/>
    </source>
</evidence>
<dbReference type="PANTHER" id="PTHR10545">
    <property type="entry name" value="DIAMINE N-ACETYLTRANSFERASE"/>
    <property type="match status" value="1"/>
</dbReference>
<keyword evidence="9" id="KW-0012">Acyltransferase</keyword>
<comment type="subunit">
    <text evidence="4">Homodimer.</text>
</comment>
<dbReference type="InterPro" id="IPR000182">
    <property type="entry name" value="GNAT_dom"/>
</dbReference>
<dbReference type="GO" id="GO:0004145">
    <property type="term" value="F:diamine N-acetyltransferase activity"/>
    <property type="evidence" value="ECO:0007669"/>
    <property type="project" value="UniProtKB-EC"/>
</dbReference>
<dbReference type="GO" id="GO:0005737">
    <property type="term" value="C:cytoplasm"/>
    <property type="evidence" value="ECO:0007669"/>
    <property type="project" value="UniProtKB-SubCell"/>
</dbReference>
<proteinExistence type="inferred from homology"/>
<evidence type="ECO:0000256" key="10">
    <source>
        <dbReference type="ARBA" id="ARBA00029790"/>
    </source>
</evidence>
<evidence type="ECO:0000256" key="5">
    <source>
        <dbReference type="ARBA" id="ARBA00013209"/>
    </source>
</evidence>
<comment type="catalytic activity">
    <reaction evidence="14">
        <text>spermidine + acetyl-CoA = N(1)-acetylspermidine + CoA + H(+)</text>
        <dbReference type="Rhea" id="RHEA:28150"/>
        <dbReference type="ChEBI" id="CHEBI:15378"/>
        <dbReference type="ChEBI" id="CHEBI:57287"/>
        <dbReference type="ChEBI" id="CHEBI:57288"/>
        <dbReference type="ChEBI" id="CHEBI:57834"/>
        <dbReference type="ChEBI" id="CHEBI:58324"/>
        <dbReference type="EC" id="2.3.1.57"/>
    </reaction>
    <physiologicalReaction direction="left-to-right" evidence="14">
        <dbReference type="Rhea" id="RHEA:28151"/>
    </physiologicalReaction>
</comment>
<keyword evidence="7" id="KW-0963">Cytoplasm</keyword>
<dbReference type="CDD" id="cd04301">
    <property type="entry name" value="NAT_SF"/>
    <property type="match status" value="1"/>
</dbReference>
<dbReference type="GO" id="GO:0032918">
    <property type="term" value="P:spermidine acetylation"/>
    <property type="evidence" value="ECO:0007669"/>
    <property type="project" value="TreeGrafter"/>
</dbReference>
<reference evidence="18" key="1">
    <citation type="submission" date="2020-03" db="EMBL/GenBank/DDBJ databases">
        <title>Evolution of repeat sequences and sex chromosomes of tilapia species revealed by chromosome-level genomes.</title>
        <authorList>
            <person name="Xu L."/>
            <person name="Tao W."/>
            <person name="Wang D."/>
            <person name="Zhou Q."/>
        </authorList>
    </citation>
    <scope>NUCLEOTIDE SEQUENCE [LARGE SCALE GENOMIC DNA]</scope>
    <source>
        <strain evidence="18">Israel</strain>
    </source>
</reference>
<organism evidence="17 18">
    <name type="scientific">Oreochromis aureus</name>
    <name type="common">Israeli tilapia</name>
    <name type="synonym">Chromis aureus</name>
    <dbReference type="NCBI Taxonomy" id="47969"/>
    <lineage>
        <taxon>Eukaryota</taxon>
        <taxon>Metazoa</taxon>
        <taxon>Chordata</taxon>
        <taxon>Craniata</taxon>
        <taxon>Vertebrata</taxon>
        <taxon>Euteleostomi</taxon>
        <taxon>Actinopterygii</taxon>
        <taxon>Neopterygii</taxon>
        <taxon>Teleostei</taxon>
        <taxon>Neoteleostei</taxon>
        <taxon>Acanthomorphata</taxon>
        <taxon>Ovalentaria</taxon>
        <taxon>Cichlomorphae</taxon>
        <taxon>Cichliformes</taxon>
        <taxon>Cichlidae</taxon>
        <taxon>African cichlids</taxon>
        <taxon>Pseudocrenilabrinae</taxon>
        <taxon>Oreochromini</taxon>
        <taxon>Oreochromis</taxon>
    </lineage>
</organism>
<dbReference type="GO" id="GO:0019809">
    <property type="term" value="F:spermidine binding"/>
    <property type="evidence" value="ECO:0007669"/>
    <property type="project" value="TreeGrafter"/>
</dbReference>
<protein>
    <recommendedName>
        <fullName evidence="6">Diamine acetyltransferase 1</fullName>
        <ecNumber evidence="5">2.3.1.57</ecNumber>
    </recommendedName>
    <alternativeName>
        <fullName evidence="11">Polyamine N-acetyltransferase 1</fullName>
    </alternativeName>
    <alternativeName>
        <fullName evidence="10">Putrescine acetyltransferase</fullName>
    </alternativeName>
    <alternativeName>
        <fullName evidence="12">Spermidine/spermine N(1)-acetyltransferase 1</fullName>
    </alternativeName>
</protein>
<feature type="domain" description="N-acetyltransferase" evidence="16">
    <location>
        <begin position="52"/>
        <end position="103"/>
    </location>
</feature>
<evidence type="ECO:0000313" key="17">
    <source>
        <dbReference type="Ensembl" id="ENSOABP00000062271.1"/>
    </source>
</evidence>
<dbReference type="SUPFAM" id="SSF55729">
    <property type="entry name" value="Acyl-CoA N-acyltransferases (Nat)"/>
    <property type="match status" value="1"/>
</dbReference>
<comment type="subcellular location">
    <subcellularLocation>
        <location evidence="1">Cytoplasm</location>
    </subcellularLocation>
</comment>
<name>A0AAZ1X2R9_OREAU</name>
<keyword evidence="8" id="KW-0808">Transferase</keyword>
<sequence length="172" mass="20000">MEYKLRKAEPRDVPDILRLVKELAKYEEMEHQVTLTEKELLEDGFGDTPFYHCIITEIQGQNSSEDPKVVGFAMYYFTYDPWVGKQLYLEEFYVMDEYRGKNISICCCLHSLLLCSFIHGLNFSSFCRAGHRFRDPAAPQQCECLQTKVHPDFGCSFEHTNLNSSPSSSSWR</sequence>
<dbReference type="Gene3D" id="3.40.630.30">
    <property type="match status" value="1"/>
</dbReference>